<gene>
    <name evidence="5" type="ORF">V7S43_015922</name>
</gene>
<evidence type="ECO:0000256" key="2">
    <source>
        <dbReference type="ARBA" id="ARBA00004613"/>
    </source>
</evidence>
<evidence type="ECO:0000259" key="4">
    <source>
        <dbReference type="Pfam" id="PF20147"/>
    </source>
</evidence>
<organism evidence="5 6">
    <name type="scientific">Phytophthora oleae</name>
    <dbReference type="NCBI Taxonomy" id="2107226"/>
    <lineage>
        <taxon>Eukaryota</taxon>
        <taxon>Sar</taxon>
        <taxon>Stramenopiles</taxon>
        <taxon>Oomycota</taxon>
        <taxon>Peronosporomycetes</taxon>
        <taxon>Peronosporales</taxon>
        <taxon>Peronosporaceae</taxon>
        <taxon>Phytophthora</taxon>
    </lineage>
</organism>
<dbReference type="Proteomes" id="UP001632037">
    <property type="component" value="Unassembled WGS sequence"/>
</dbReference>
<keyword evidence="6" id="KW-1185">Reference proteome</keyword>
<dbReference type="AlphaFoldDB" id="A0ABD3EWX5"/>
<sequence length="169" mass="18280">MVGLASDTFSVDINEDKLVDELNGAKKTEKSDTIKCEEDLLRLFLAKNNGTWLTEAAVKEGVSDVIDLKPLEAVRAKLRLVGLLEKDVSQGDEKDEAEGKGPVNVVVVIPTAEPIGPCLDYFSSGHLFAFLESEMTDKEKIVSSPHILAPASLQFPLVGREQAITTAAK</sequence>
<dbReference type="InterPro" id="IPR045379">
    <property type="entry name" value="Crinkler_N"/>
</dbReference>
<evidence type="ECO:0000313" key="5">
    <source>
        <dbReference type="EMBL" id="KAL3659038.1"/>
    </source>
</evidence>
<dbReference type="GO" id="GO:0005576">
    <property type="term" value="C:extracellular region"/>
    <property type="evidence" value="ECO:0007669"/>
    <property type="project" value="UniProtKB-SubCell"/>
</dbReference>
<comment type="subcellular location">
    <subcellularLocation>
        <location evidence="1">Host cell</location>
    </subcellularLocation>
    <subcellularLocation>
        <location evidence="2">Secreted</location>
    </subcellularLocation>
</comment>
<feature type="domain" description="Crinkler effector protein N-terminal" evidence="4">
    <location>
        <begin position="2"/>
        <end position="108"/>
    </location>
</feature>
<evidence type="ECO:0000256" key="3">
    <source>
        <dbReference type="ARBA" id="ARBA00022525"/>
    </source>
</evidence>
<evidence type="ECO:0000256" key="1">
    <source>
        <dbReference type="ARBA" id="ARBA00004340"/>
    </source>
</evidence>
<comment type="caution">
    <text evidence="5">The sequence shown here is derived from an EMBL/GenBank/DDBJ whole genome shotgun (WGS) entry which is preliminary data.</text>
</comment>
<name>A0ABD3EWX5_9STRA</name>
<dbReference type="Pfam" id="PF20147">
    <property type="entry name" value="Crinkler"/>
    <property type="match status" value="1"/>
</dbReference>
<accession>A0ABD3EWX5</accession>
<evidence type="ECO:0000313" key="6">
    <source>
        <dbReference type="Proteomes" id="UP001632037"/>
    </source>
</evidence>
<proteinExistence type="predicted"/>
<dbReference type="GO" id="GO:0043657">
    <property type="term" value="C:host cell"/>
    <property type="evidence" value="ECO:0007669"/>
    <property type="project" value="UniProtKB-SubCell"/>
</dbReference>
<keyword evidence="3" id="KW-0964">Secreted</keyword>
<reference evidence="5 6" key="1">
    <citation type="submission" date="2024-09" db="EMBL/GenBank/DDBJ databases">
        <title>Genome sequencing and assembly of Phytophthora oleae, isolate VK10A, causative agent of rot of olive drupes.</title>
        <authorList>
            <person name="Conti Taguali S."/>
            <person name="Riolo M."/>
            <person name="La Spada F."/>
            <person name="Cacciola S.O."/>
            <person name="Dionisio G."/>
        </authorList>
    </citation>
    <scope>NUCLEOTIDE SEQUENCE [LARGE SCALE GENOMIC DNA]</scope>
    <source>
        <strain evidence="5 6">VK10A</strain>
    </source>
</reference>
<protein>
    <recommendedName>
        <fullName evidence="4">Crinkler effector protein N-terminal domain-containing protein</fullName>
    </recommendedName>
</protein>
<dbReference type="EMBL" id="JBIMZQ010000049">
    <property type="protein sequence ID" value="KAL3659038.1"/>
    <property type="molecule type" value="Genomic_DNA"/>
</dbReference>